<proteinExistence type="predicted"/>
<dbReference type="Gene3D" id="1.10.20.60">
    <property type="entry name" value="Glu-tRNAGln amidotransferase C subunit, N-terminal domain"/>
    <property type="match status" value="1"/>
</dbReference>
<dbReference type="InterPro" id="IPR000120">
    <property type="entry name" value="Amidase"/>
</dbReference>
<dbReference type="PANTHER" id="PTHR11895">
    <property type="entry name" value="TRANSAMIDASE"/>
    <property type="match status" value="1"/>
</dbReference>
<dbReference type="Gene3D" id="3.90.1300.10">
    <property type="entry name" value="Amidase signature (AS) domain"/>
    <property type="match status" value="1"/>
</dbReference>
<gene>
    <name evidence="2" type="ORF">KSF_026190</name>
</gene>
<sequence length="513" mass="54816">MPVKPTTEQIRKIAERYNMQMSDTDLAFFEGLIGASMETYSRLDQLVEPALPVQYPRTGSYRPTPDENPLNAWYQKCLVKGAETGPLSGKRIALKDNICLAGVPMMNGSATLEGYTPEFDATIVTRMLEAGGEIVGKAVCEHLCLSGGSHTSDTGPVSNPHNPAYSAGGSSSGSAALVVAGECDMAIGCDQGGSIRMPSAWCGAYGLKPTHGLVPYTGICSLELTIDHAGPIAATVEDVALLLEAIAGPDGLDPRQNGITPEDGYMRTLVGHTRGLRIGILKEGFGWPGISQADVEEMVEASAHRFVETGASVSTVSIPMHRDGIAIGTAIAAEGALPVIGYNGAGTNWKGYYPTSLMDAYARGRTFRANDLADTVKMYLLLGQYMQDKYQGHYYGKARNLARLLTKAYDDVLQTVDLLVMPTLPLKATPLPAPDASREEKLMRTSEMITNTMQFDVTGHPAMSVPCGLSEGLPVGMMLVGRRGEDSTVLRAAHAFEQMSGYMVRPQKIAAVV</sequence>
<name>A0A8J3INF5_9CHLR</name>
<dbReference type="AlphaFoldDB" id="A0A8J3INF5"/>
<dbReference type="PANTHER" id="PTHR11895:SF170">
    <property type="entry name" value="AMIDASE"/>
    <property type="match status" value="1"/>
</dbReference>
<dbReference type="InterPro" id="IPR023631">
    <property type="entry name" value="Amidase_dom"/>
</dbReference>
<dbReference type="Proteomes" id="UP000597444">
    <property type="component" value="Unassembled WGS sequence"/>
</dbReference>
<protein>
    <submittedName>
        <fullName evidence="2">Amidase</fullName>
    </submittedName>
</protein>
<evidence type="ECO:0000313" key="3">
    <source>
        <dbReference type="Proteomes" id="UP000597444"/>
    </source>
</evidence>
<reference evidence="2" key="1">
    <citation type="submission" date="2020-10" db="EMBL/GenBank/DDBJ databases">
        <title>Taxonomic study of unclassified bacteria belonging to the class Ktedonobacteria.</title>
        <authorList>
            <person name="Yabe S."/>
            <person name="Wang C.M."/>
            <person name="Zheng Y."/>
            <person name="Sakai Y."/>
            <person name="Cavaletti L."/>
            <person name="Monciardini P."/>
            <person name="Donadio S."/>
        </authorList>
    </citation>
    <scope>NUCLEOTIDE SEQUENCE</scope>
    <source>
        <strain evidence="2">ID150040</strain>
    </source>
</reference>
<dbReference type="InterPro" id="IPR036928">
    <property type="entry name" value="AS_sf"/>
</dbReference>
<dbReference type="Pfam" id="PF01425">
    <property type="entry name" value="Amidase"/>
    <property type="match status" value="1"/>
</dbReference>
<evidence type="ECO:0000259" key="1">
    <source>
        <dbReference type="Pfam" id="PF01425"/>
    </source>
</evidence>
<dbReference type="RefSeq" id="WP_220203395.1">
    <property type="nucleotide sequence ID" value="NZ_BNJK01000001.1"/>
</dbReference>
<dbReference type="EMBL" id="BNJK01000001">
    <property type="protein sequence ID" value="GHO92571.1"/>
    <property type="molecule type" value="Genomic_DNA"/>
</dbReference>
<dbReference type="SUPFAM" id="SSF75304">
    <property type="entry name" value="Amidase signature (AS) enzymes"/>
    <property type="match status" value="1"/>
</dbReference>
<organism evidence="2 3">
    <name type="scientific">Reticulibacter mediterranei</name>
    <dbReference type="NCBI Taxonomy" id="2778369"/>
    <lineage>
        <taxon>Bacteria</taxon>
        <taxon>Bacillati</taxon>
        <taxon>Chloroflexota</taxon>
        <taxon>Ktedonobacteria</taxon>
        <taxon>Ktedonobacterales</taxon>
        <taxon>Reticulibacteraceae</taxon>
        <taxon>Reticulibacter</taxon>
    </lineage>
</organism>
<feature type="domain" description="Amidase" evidence="1">
    <location>
        <begin position="81"/>
        <end position="490"/>
    </location>
</feature>
<evidence type="ECO:0000313" key="2">
    <source>
        <dbReference type="EMBL" id="GHO92571.1"/>
    </source>
</evidence>
<comment type="caution">
    <text evidence="2">The sequence shown here is derived from an EMBL/GenBank/DDBJ whole genome shotgun (WGS) entry which is preliminary data.</text>
</comment>
<dbReference type="GO" id="GO:0003824">
    <property type="term" value="F:catalytic activity"/>
    <property type="evidence" value="ECO:0007669"/>
    <property type="project" value="InterPro"/>
</dbReference>
<accession>A0A8J3INF5</accession>
<dbReference type="NCBIfam" id="NF005565">
    <property type="entry name" value="PRK07235.1"/>
    <property type="match status" value="1"/>
</dbReference>
<keyword evidence="3" id="KW-1185">Reference proteome</keyword>